<evidence type="ECO:0000256" key="2">
    <source>
        <dbReference type="ARBA" id="ARBA00022448"/>
    </source>
</evidence>
<dbReference type="GO" id="GO:0005249">
    <property type="term" value="F:voltage-gated potassium channel activity"/>
    <property type="evidence" value="ECO:0007669"/>
    <property type="project" value="InterPro"/>
</dbReference>
<dbReference type="PANTHER" id="PTHR11537">
    <property type="entry name" value="VOLTAGE-GATED POTASSIUM CHANNEL"/>
    <property type="match status" value="1"/>
</dbReference>
<gene>
    <name evidence="11" type="primary">mvp1</name>
    <name evidence="11" type="ORF">MCBB_0007</name>
</gene>
<dbReference type="OrthoDB" id="56871at2157"/>
<evidence type="ECO:0000256" key="4">
    <source>
        <dbReference type="ARBA" id="ARBA00022989"/>
    </source>
</evidence>
<organism evidence="11 12">
    <name type="scientific">Methanobacterium congolense</name>
    <dbReference type="NCBI Taxonomy" id="118062"/>
    <lineage>
        <taxon>Archaea</taxon>
        <taxon>Methanobacteriati</taxon>
        <taxon>Methanobacteriota</taxon>
        <taxon>Methanomada group</taxon>
        <taxon>Methanobacteria</taxon>
        <taxon>Methanobacteriales</taxon>
        <taxon>Methanobacteriaceae</taxon>
        <taxon>Methanobacterium</taxon>
    </lineage>
</organism>
<dbReference type="InterPro" id="IPR013099">
    <property type="entry name" value="K_chnl_dom"/>
</dbReference>
<dbReference type="GO" id="GO:0001508">
    <property type="term" value="P:action potential"/>
    <property type="evidence" value="ECO:0007669"/>
    <property type="project" value="TreeGrafter"/>
</dbReference>
<proteinExistence type="predicted"/>
<dbReference type="PRINTS" id="PR00169">
    <property type="entry name" value="KCHANNEL"/>
</dbReference>
<dbReference type="PATRIC" id="fig|129848.4.peg.7"/>
<dbReference type="STRING" id="118062.MCBB_0007"/>
<keyword evidence="2" id="KW-0813">Transport</keyword>
<evidence type="ECO:0000256" key="7">
    <source>
        <dbReference type="ARBA" id="ARBA00023303"/>
    </source>
</evidence>
<dbReference type="Gene3D" id="1.20.120.350">
    <property type="entry name" value="Voltage-gated potassium channels. Chain C"/>
    <property type="match status" value="1"/>
</dbReference>
<dbReference type="EMBL" id="LT607756">
    <property type="protein sequence ID" value="SCG84596.1"/>
    <property type="molecule type" value="Genomic_DNA"/>
</dbReference>
<evidence type="ECO:0000313" key="11">
    <source>
        <dbReference type="EMBL" id="SCG84596.1"/>
    </source>
</evidence>
<dbReference type="Proteomes" id="UP000094707">
    <property type="component" value="Chromosome I"/>
</dbReference>
<keyword evidence="4 9" id="KW-1133">Transmembrane helix</keyword>
<feature type="transmembrane region" description="Helical" evidence="9">
    <location>
        <begin position="12"/>
        <end position="34"/>
    </location>
</feature>
<dbReference type="RefSeq" id="WP_071905687.1">
    <property type="nucleotide sequence ID" value="NZ_LT607756.1"/>
</dbReference>
<evidence type="ECO:0000256" key="5">
    <source>
        <dbReference type="ARBA" id="ARBA00023065"/>
    </source>
</evidence>
<feature type="transmembrane region" description="Helical" evidence="9">
    <location>
        <begin position="46"/>
        <end position="69"/>
    </location>
</feature>
<dbReference type="PANTHER" id="PTHR11537:SF254">
    <property type="entry name" value="POTASSIUM VOLTAGE-GATED CHANNEL PROTEIN SHAB"/>
    <property type="match status" value="1"/>
</dbReference>
<dbReference type="Pfam" id="PF07885">
    <property type="entry name" value="Ion_trans_2"/>
    <property type="match status" value="1"/>
</dbReference>
<accession>A0A1D3KZ48</accession>
<dbReference type="InterPro" id="IPR027359">
    <property type="entry name" value="Volt_channel_dom_sf"/>
</dbReference>
<evidence type="ECO:0000256" key="1">
    <source>
        <dbReference type="ARBA" id="ARBA00004141"/>
    </source>
</evidence>
<reference evidence="11 12" key="1">
    <citation type="submission" date="2016-08" db="EMBL/GenBank/DDBJ databases">
        <authorList>
            <person name="Seilhamer J.J."/>
        </authorList>
    </citation>
    <scope>NUCLEOTIDE SEQUENCE [LARGE SCALE GENOMIC DNA]</scope>
    <source>
        <strain evidence="11">Buetzberg</strain>
    </source>
</reference>
<feature type="transmembrane region" description="Helical" evidence="9">
    <location>
        <begin position="89"/>
        <end position="115"/>
    </location>
</feature>
<dbReference type="Gene3D" id="1.10.287.70">
    <property type="match status" value="1"/>
</dbReference>
<protein>
    <submittedName>
        <fullName evidence="11">Hyperpolarization-activated voltage-gated potassium channel</fullName>
    </submittedName>
</protein>
<dbReference type="KEGG" id="mcub:MCBB_0007"/>
<evidence type="ECO:0000259" key="10">
    <source>
        <dbReference type="Pfam" id="PF07885"/>
    </source>
</evidence>
<keyword evidence="6 9" id="KW-0472">Membrane</keyword>
<feature type="domain" description="Potassium channel" evidence="10">
    <location>
        <begin position="143"/>
        <end position="222"/>
    </location>
</feature>
<evidence type="ECO:0000313" key="12">
    <source>
        <dbReference type="Proteomes" id="UP000094707"/>
    </source>
</evidence>
<evidence type="ECO:0000256" key="8">
    <source>
        <dbReference type="SAM" id="Coils"/>
    </source>
</evidence>
<evidence type="ECO:0000256" key="9">
    <source>
        <dbReference type="SAM" id="Phobius"/>
    </source>
</evidence>
<keyword evidence="5" id="KW-0406">Ion transport</keyword>
<name>A0A1D3KZ48_9EURY</name>
<feature type="transmembrane region" description="Helical" evidence="9">
    <location>
        <begin position="197"/>
        <end position="222"/>
    </location>
</feature>
<sequence>MNGALKTNLSKLFQVIITLLIILIVVDIIMLLALTFFSLKSSTTHLILRFDLLVSALTFLVFLISLNNFADKRAFLKENWILLLTSFPVLFILWAFQGLYIVVYVLPVFNIVKIYSMVRTINKIGSKFLKFSKETGLGYGIIIVTSVYFLGSIAFFLVENGVNPNLNGFEGALWFMMASMTTTGYGDIVPVTGIGRIIGSIAMLTGVGFASYATASVASVIFHQLREERDKEAEQLKELTTKFRGERKADDEEIKELLRNILQRMDEKEEK</sequence>
<keyword evidence="8" id="KW-0175">Coiled coil</keyword>
<keyword evidence="7 11" id="KW-0407">Ion channel</keyword>
<dbReference type="SUPFAM" id="SSF81324">
    <property type="entry name" value="Voltage-gated potassium channels"/>
    <property type="match status" value="1"/>
</dbReference>
<feature type="coiled-coil region" evidence="8">
    <location>
        <begin position="222"/>
        <end position="271"/>
    </location>
</feature>
<dbReference type="GO" id="GO:0008076">
    <property type="term" value="C:voltage-gated potassium channel complex"/>
    <property type="evidence" value="ECO:0007669"/>
    <property type="project" value="InterPro"/>
</dbReference>
<comment type="subcellular location">
    <subcellularLocation>
        <location evidence="1">Membrane</location>
        <topology evidence="1">Multi-pass membrane protein</topology>
    </subcellularLocation>
</comment>
<dbReference type="InterPro" id="IPR028325">
    <property type="entry name" value="VG_K_chnl"/>
</dbReference>
<feature type="transmembrane region" description="Helical" evidence="9">
    <location>
        <begin position="136"/>
        <end position="158"/>
    </location>
</feature>
<evidence type="ECO:0000256" key="3">
    <source>
        <dbReference type="ARBA" id="ARBA00022692"/>
    </source>
</evidence>
<dbReference type="GeneID" id="30410873"/>
<keyword evidence="3 9" id="KW-0812">Transmembrane</keyword>
<keyword evidence="12" id="KW-1185">Reference proteome</keyword>
<evidence type="ECO:0000256" key="6">
    <source>
        <dbReference type="ARBA" id="ARBA00023136"/>
    </source>
</evidence>
<dbReference type="AlphaFoldDB" id="A0A1D3KZ48"/>